<reference evidence="6" key="1">
    <citation type="journal article" date="2013" name="Extremophiles">
        <title>Proteinivorax tanatarense gen. nov., sp. nov., an anaerobic, haloalkaliphilic, proteolytic bacterium isolated from a decaying algal bloom, and proposal of Proteinivoraceae fam. nov.</title>
        <authorList>
            <person name="Kevbrin V."/>
            <person name="Boltyanskaya Y."/>
            <person name="Zhilina T."/>
            <person name="Kolganova T."/>
            <person name="Lavrentjeva E."/>
            <person name="Kuznetsov B."/>
        </authorList>
    </citation>
    <scope>NUCLEOTIDE SEQUENCE</scope>
    <source>
        <strain evidence="6">Z-910T</strain>
    </source>
</reference>
<dbReference type="InterPro" id="IPR017871">
    <property type="entry name" value="ABC_transporter-like_CS"/>
</dbReference>
<dbReference type="SMART" id="SM00382">
    <property type="entry name" value="AAA"/>
    <property type="match status" value="1"/>
</dbReference>
<dbReference type="InterPro" id="IPR003593">
    <property type="entry name" value="AAA+_ATPase"/>
</dbReference>
<protein>
    <submittedName>
        <fullName evidence="6">ABC transporter ATP-binding protein</fullName>
    </submittedName>
</protein>
<keyword evidence="3 6" id="KW-0067">ATP-binding</keyword>
<evidence type="ECO:0000256" key="2">
    <source>
        <dbReference type="ARBA" id="ARBA00022741"/>
    </source>
</evidence>
<proteinExistence type="predicted"/>
<dbReference type="Pfam" id="PF00005">
    <property type="entry name" value="ABC_tran"/>
    <property type="match status" value="1"/>
</dbReference>
<sequence>MSEIAVNDLNWRYGQEIVLDGVSFKVEKGKFYSILGPNGSGKTTMLKNILKILEPDKESIYIDNKDITVMSSQDMATRVACVPQETKIDFDFTVLDIVMMGRAPYLKRFEVEGKKDFEIAKEAMIMTNTWKFKDKSVKTLSGGERQRVVVARAIVQQTDILLLDEPISHLDIHHQLELLDTISYLCKEKQLTVISVLHDINMAAQYSDFLILLNEGKIRDLGVAEKVITEEAIEKVYKAKCCIIKNPITNKPHIIPMGKHGEETQYGKRVYSNLYR</sequence>
<keyword evidence="2" id="KW-0547">Nucleotide-binding</keyword>
<reference evidence="6" key="2">
    <citation type="submission" date="2024-06" db="EMBL/GenBank/DDBJ databases">
        <authorList>
            <person name="Petrova K.O."/>
            <person name="Toshchakov S.V."/>
            <person name="Boltjanskaja Y.V."/>
            <person name="Kevbrin V."/>
        </authorList>
    </citation>
    <scope>NUCLEOTIDE SEQUENCE</scope>
    <source>
        <strain evidence="6">Z-910T</strain>
    </source>
</reference>
<evidence type="ECO:0000313" key="6">
    <source>
        <dbReference type="EMBL" id="XBX74058.1"/>
    </source>
</evidence>
<dbReference type="GO" id="GO:0005524">
    <property type="term" value="F:ATP binding"/>
    <property type="evidence" value="ECO:0007669"/>
    <property type="project" value="UniProtKB-KW"/>
</dbReference>
<dbReference type="PANTHER" id="PTHR42794">
    <property type="entry name" value="HEMIN IMPORT ATP-BINDING PROTEIN HMUV"/>
    <property type="match status" value="1"/>
</dbReference>
<dbReference type="EMBL" id="CP158367">
    <property type="protein sequence ID" value="XBX74058.1"/>
    <property type="molecule type" value="Genomic_DNA"/>
</dbReference>
<gene>
    <name evidence="6" type="ORF">PRVXT_002078</name>
</gene>
<evidence type="ECO:0000256" key="4">
    <source>
        <dbReference type="ARBA" id="ARBA00022967"/>
    </source>
</evidence>
<evidence type="ECO:0000259" key="5">
    <source>
        <dbReference type="PROSITE" id="PS50893"/>
    </source>
</evidence>
<feature type="domain" description="ABC transporter" evidence="5">
    <location>
        <begin position="4"/>
        <end position="240"/>
    </location>
</feature>
<dbReference type="PROSITE" id="PS00211">
    <property type="entry name" value="ABC_TRANSPORTER_1"/>
    <property type="match status" value="1"/>
</dbReference>
<evidence type="ECO:0000256" key="3">
    <source>
        <dbReference type="ARBA" id="ARBA00022840"/>
    </source>
</evidence>
<dbReference type="InterPro" id="IPR003439">
    <property type="entry name" value="ABC_transporter-like_ATP-bd"/>
</dbReference>
<dbReference type="CDD" id="cd03214">
    <property type="entry name" value="ABC_Iron-Siderophores_B12_Hemin"/>
    <property type="match status" value="1"/>
</dbReference>
<keyword evidence="1" id="KW-0813">Transport</keyword>
<dbReference type="GO" id="GO:0016887">
    <property type="term" value="F:ATP hydrolysis activity"/>
    <property type="evidence" value="ECO:0007669"/>
    <property type="project" value="InterPro"/>
</dbReference>
<keyword evidence="4" id="KW-1278">Translocase</keyword>
<dbReference type="FunFam" id="3.40.50.300:FF:000134">
    <property type="entry name" value="Iron-enterobactin ABC transporter ATP-binding protein"/>
    <property type="match status" value="1"/>
</dbReference>
<organism evidence="6">
    <name type="scientific">Proteinivorax tanatarense</name>
    <dbReference type="NCBI Taxonomy" id="1260629"/>
    <lineage>
        <taxon>Bacteria</taxon>
        <taxon>Bacillati</taxon>
        <taxon>Bacillota</taxon>
        <taxon>Clostridia</taxon>
        <taxon>Eubacteriales</taxon>
        <taxon>Proteinivoracaceae</taxon>
        <taxon>Proteinivorax</taxon>
    </lineage>
</organism>
<accession>A0AAU7VIZ0</accession>
<dbReference type="RefSeq" id="WP_350342816.1">
    <property type="nucleotide sequence ID" value="NZ_CP158367.1"/>
</dbReference>
<dbReference type="SUPFAM" id="SSF52540">
    <property type="entry name" value="P-loop containing nucleoside triphosphate hydrolases"/>
    <property type="match status" value="1"/>
</dbReference>
<evidence type="ECO:0000256" key="1">
    <source>
        <dbReference type="ARBA" id="ARBA00022448"/>
    </source>
</evidence>
<dbReference type="PROSITE" id="PS50893">
    <property type="entry name" value="ABC_TRANSPORTER_2"/>
    <property type="match status" value="1"/>
</dbReference>
<dbReference type="AlphaFoldDB" id="A0AAU7VIZ0"/>
<name>A0AAU7VIZ0_9FIRM</name>
<dbReference type="Gene3D" id="3.40.50.300">
    <property type="entry name" value="P-loop containing nucleotide triphosphate hydrolases"/>
    <property type="match status" value="1"/>
</dbReference>
<dbReference type="PANTHER" id="PTHR42794:SF1">
    <property type="entry name" value="HEMIN IMPORT ATP-BINDING PROTEIN HMUV"/>
    <property type="match status" value="1"/>
</dbReference>
<dbReference type="InterPro" id="IPR027417">
    <property type="entry name" value="P-loop_NTPase"/>
</dbReference>